<reference evidence="2" key="1">
    <citation type="journal article" date="2013" name="Mol. Plant Microbe Interact.">
        <title>Global aspects of pacC regulation of pathogenicity genes in Colletotrichum gloeosporioides as revealed by transcriptome analysis.</title>
        <authorList>
            <person name="Alkan N."/>
            <person name="Meng X."/>
            <person name="Friedlander G."/>
            <person name="Reuveni E."/>
            <person name="Sukno S."/>
            <person name="Sherman A."/>
            <person name="Thon M."/>
            <person name="Fluhr R."/>
            <person name="Prusky D."/>
        </authorList>
    </citation>
    <scope>NUCLEOTIDE SEQUENCE [LARGE SCALE GENOMIC DNA]</scope>
    <source>
        <strain evidence="2">Cg-14</strain>
    </source>
</reference>
<comment type="caution">
    <text evidence="1">The sequence shown here is derived from an EMBL/GenBank/DDBJ whole genome shotgun (WGS) entry which is preliminary data.</text>
</comment>
<dbReference type="AlphaFoldDB" id="T0K4E9"/>
<evidence type="ECO:0000313" key="1">
    <source>
        <dbReference type="EMBL" id="EQB46759.1"/>
    </source>
</evidence>
<accession>T0K4E9</accession>
<dbReference type="HOGENOM" id="CLU_3430955_0_0_1"/>
<proteinExistence type="predicted"/>
<name>T0K4E9_COLGC</name>
<organism evidence="1 2">
    <name type="scientific">Colletotrichum gloeosporioides (strain Cg-14)</name>
    <name type="common">Anthracnose fungus</name>
    <name type="synonym">Glomerella cingulata</name>
    <dbReference type="NCBI Taxonomy" id="1237896"/>
    <lineage>
        <taxon>Eukaryota</taxon>
        <taxon>Fungi</taxon>
        <taxon>Dikarya</taxon>
        <taxon>Ascomycota</taxon>
        <taxon>Pezizomycotina</taxon>
        <taxon>Sordariomycetes</taxon>
        <taxon>Hypocreomycetidae</taxon>
        <taxon>Glomerellales</taxon>
        <taxon>Glomerellaceae</taxon>
        <taxon>Colletotrichum</taxon>
        <taxon>Colletotrichum gloeosporioides species complex</taxon>
    </lineage>
</organism>
<evidence type="ECO:0000313" key="2">
    <source>
        <dbReference type="Proteomes" id="UP000015530"/>
    </source>
</evidence>
<dbReference type="EMBL" id="AMYD01003277">
    <property type="protein sequence ID" value="EQB46759.1"/>
    <property type="molecule type" value="Genomic_DNA"/>
</dbReference>
<protein>
    <submittedName>
        <fullName evidence="1">Uncharacterized protein</fullName>
    </submittedName>
</protein>
<gene>
    <name evidence="1" type="ORF">CGLO_14172</name>
</gene>
<dbReference type="Proteomes" id="UP000015530">
    <property type="component" value="Unassembled WGS sequence"/>
</dbReference>
<sequence length="18" mass="2200">MIKVDNPEHLWAFNRCLL</sequence>